<keyword evidence="2" id="KW-1185">Reference proteome</keyword>
<evidence type="ECO:0000313" key="1">
    <source>
        <dbReference type="EMBL" id="MET3597935.1"/>
    </source>
</evidence>
<reference evidence="1 2" key="1">
    <citation type="submission" date="2024-06" db="EMBL/GenBank/DDBJ databases">
        <title>Genomic Encyclopedia of Type Strains, Phase IV (KMG-IV): sequencing the most valuable type-strain genomes for metagenomic binning, comparative biology and taxonomic classification.</title>
        <authorList>
            <person name="Goeker M."/>
        </authorList>
    </citation>
    <scope>NUCLEOTIDE SEQUENCE [LARGE SCALE GENOMIC DNA]</scope>
    <source>
        <strain evidence="1 2">DSM 29846</strain>
    </source>
</reference>
<organism evidence="1 2">
    <name type="scientific">Mesorhizobium shonense</name>
    <dbReference type="NCBI Taxonomy" id="1209948"/>
    <lineage>
        <taxon>Bacteria</taxon>
        <taxon>Pseudomonadati</taxon>
        <taxon>Pseudomonadota</taxon>
        <taxon>Alphaproteobacteria</taxon>
        <taxon>Hyphomicrobiales</taxon>
        <taxon>Phyllobacteriaceae</taxon>
        <taxon>Mesorhizobium</taxon>
    </lineage>
</organism>
<sequence>MQVATNWNPGARVREPSCRLVGWGSETGSVGEAEFGDKLAGLLRGLPYFRRTPDHVRLVNSHGNPMTKMRRGAAGQRQSRTRHGWHYDFVSIKNYRGWPISHSIP</sequence>
<dbReference type="Proteomes" id="UP001549036">
    <property type="component" value="Unassembled WGS sequence"/>
</dbReference>
<protein>
    <submittedName>
        <fullName evidence="1">Arginine utilization protein RocB</fullName>
    </submittedName>
</protein>
<gene>
    <name evidence="1" type="ORF">ABID26_007362</name>
</gene>
<comment type="caution">
    <text evidence="1">The sequence shown here is derived from an EMBL/GenBank/DDBJ whole genome shotgun (WGS) entry which is preliminary data.</text>
</comment>
<accession>A0ABV2I4Z1</accession>
<proteinExistence type="predicted"/>
<dbReference type="EMBL" id="JBEPLM010000034">
    <property type="protein sequence ID" value="MET3597935.1"/>
    <property type="molecule type" value="Genomic_DNA"/>
</dbReference>
<name>A0ABV2I4Z1_9HYPH</name>
<evidence type="ECO:0000313" key="2">
    <source>
        <dbReference type="Proteomes" id="UP001549036"/>
    </source>
</evidence>